<evidence type="ECO:0000256" key="5">
    <source>
        <dbReference type="ARBA" id="ARBA00023254"/>
    </source>
</evidence>
<dbReference type="PANTHER" id="PTHR48225:SF6">
    <property type="entry name" value="HORMA DOMAIN-CONTAINING PROTEIN 2"/>
    <property type="match status" value="1"/>
</dbReference>
<dbReference type="GO" id="GO:0005694">
    <property type="term" value="C:chromosome"/>
    <property type="evidence" value="ECO:0007669"/>
    <property type="project" value="UniProtKB-SubCell"/>
</dbReference>
<reference evidence="7" key="1">
    <citation type="submission" date="2025-08" db="UniProtKB">
        <authorList>
            <consortium name="Ensembl"/>
        </authorList>
    </citation>
    <scope>IDENTIFICATION</scope>
</reference>
<evidence type="ECO:0000256" key="1">
    <source>
        <dbReference type="ARBA" id="ARBA00004123"/>
    </source>
</evidence>
<dbReference type="Ensembl" id="ENSACDT00005010678.1">
    <property type="protein sequence ID" value="ENSACDP00005008910.1"/>
    <property type="gene ID" value="ENSACDG00005006478.1"/>
</dbReference>
<protein>
    <submittedName>
        <fullName evidence="7">HORMA domain containing 2</fullName>
    </submittedName>
</protein>
<dbReference type="Proteomes" id="UP000694521">
    <property type="component" value="Unplaced"/>
</dbReference>
<evidence type="ECO:0000313" key="8">
    <source>
        <dbReference type="Proteomes" id="UP000694521"/>
    </source>
</evidence>
<organism evidence="7 8">
    <name type="scientific">Anser cygnoides</name>
    <name type="common">Swan goose</name>
    <dbReference type="NCBI Taxonomy" id="8845"/>
    <lineage>
        <taxon>Eukaryota</taxon>
        <taxon>Metazoa</taxon>
        <taxon>Chordata</taxon>
        <taxon>Craniata</taxon>
        <taxon>Vertebrata</taxon>
        <taxon>Euteleostomi</taxon>
        <taxon>Archelosauria</taxon>
        <taxon>Archosauria</taxon>
        <taxon>Dinosauria</taxon>
        <taxon>Saurischia</taxon>
        <taxon>Theropoda</taxon>
        <taxon>Coelurosauria</taxon>
        <taxon>Aves</taxon>
        <taxon>Neognathae</taxon>
        <taxon>Galloanserae</taxon>
        <taxon>Anseriformes</taxon>
        <taxon>Anatidae</taxon>
        <taxon>Anserinae</taxon>
        <taxon>Anser</taxon>
    </lineage>
</organism>
<dbReference type="PANTHER" id="PTHR48225">
    <property type="entry name" value="HORMA DOMAIN-CONTAINING PROTEIN 1"/>
    <property type="match status" value="1"/>
</dbReference>
<gene>
    <name evidence="7" type="primary">HORMAD2</name>
</gene>
<keyword evidence="8" id="KW-1185">Reference proteome</keyword>
<sequence length="399" mass="45995">MMATCQLLHTRQKKSSKESVLFPNKIDTKKQSVVLVKRLLAISVSCITYLRGLFPESSYGTRYLDDLCLKILREDKSCLGSFQIVKWIQGCFDALERQYLHIAVLAIYTNPKEPETVTELYQFKFKYKKEAPQMDIISFTGDCCAFQRSFSRFDSFYEDPTPDIFFLGHLHAYILLEQPCEGDLGGLSLIMPALMLQILEQEAAAFCVFSALCLVRHSPVQLKLSTIKGNWLQPEQRKLISQFLDFLSNYHWYKMDFWALEPAFVARELCCLLCSSGDSSITLPKCAIYQSFSKHIQIICHTWQNDFLLGKSEPRLNLECRVDCILWYCLKAAVDCPYYSEEKRRALSWDMKDIRWLLSTLIFFVSLTQISHLFLEITAVSKWNSASLGVHSTAQEVAK</sequence>
<dbReference type="InterPro" id="IPR051294">
    <property type="entry name" value="HORMA_MeioticProgression"/>
</dbReference>
<keyword evidence="3" id="KW-0158">Chromosome</keyword>
<dbReference type="InterPro" id="IPR036570">
    <property type="entry name" value="HORMA_dom_sf"/>
</dbReference>
<dbReference type="PROSITE" id="PS50815">
    <property type="entry name" value="HORMA"/>
    <property type="match status" value="1"/>
</dbReference>
<dbReference type="GO" id="GO:0005634">
    <property type="term" value="C:nucleus"/>
    <property type="evidence" value="ECO:0007669"/>
    <property type="project" value="UniProtKB-SubCell"/>
</dbReference>
<evidence type="ECO:0000259" key="6">
    <source>
        <dbReference type="PROSITE" id="PS50815"/>
    </source>
</evidence>
<dbReference type="AlphaFoldDB" id="A0A8B9DNV8"/>
<dbReference type="GO" id="GO:0051321">
    <property type="term" value="P:meiotic cell cycle"/>
    <property type="evidence" value="ECO:0007669"/>
    <property type="project" value="UniProtKB-KW"/>
</dbReference>
<reference evidence="7" key="2">
    <citation type="submission" date="2025-09" db="UniProtKB">
        <authorList>
            <consortium name="Ensembl"/>
        </authorList>
    </citation>
    <scope>IDENTIFICATION</scope>
</reference>
<dbReference type="InterPro" id="IPR003511">
    <property type="entry name" value="HORMA_dom"/>
</dbReference>
<evidence type="ECO:0000256" key="3">
    <source>
        <dbReference type="ARBA" id="ARBA00022454"/>
    </source>
</evidence>
<proteinExistence type="predicted"/>
<dbReference type="Pfam" id="PF02301">
    <property type="entry name" value="HORMA"/>
    <property type="match status" value="1"/>
</dbReference>
<dbReference type="Gene3D" id="3.30.900.10">
    <property type="entry name" value="HORMA domain"/>
    <property type="match status" value="1"/>
</dbReference>
<evidence type="ECO:0000256" key="4">
    <source>
        <dbReference type="ARBA" id="ARBA00023242"/>
    </source>
</evidence>
<feature type="domain" description="HORMA" evidence="6">
    <location>
        <begin position="30"/>
        <end position="399"/>
    </location>
</feature>
<keyword evidence="4" id="KW-0539">Nucleus</keyword>
<name>A0A8B9DNV8_ANSCY</name>
<evidence type="ECO:0000313" key="7">
    <source>
        <dbReference type="Ensembl" id="ENSACDP00005008910.1"/>
    </source>
</evidence>
<dbReference type="SUPFAM" id="SSF56019">
    <property type="entry name" value="The spindle assembly checkpoint protein mad2"/>
    <property type="match status" value="1"/>
</dbReference>
<dbReference type="OrthoDB" id="1928087at2759"/>
<accession>A0A8B9DNV8</accession>
<comment type="subcellular location">
    <subcellularLocation>
        <location evidence="2">Chromosome</location>
    </subcellularLocation>
    <subcellularLocation>
        <location evidence="1">Nucleus</location>
    </subcellularLocation>
</comment>
<evidence type="ECO:0000256" key="2">
    <source>
        <dbReference type="ARBA" id="ARBA00004286"/>
    </source>
</evidence>
<keyword evidence="5" id="KW-0469">Meiosis</keyword>